<evidence type="ECO:0000313" key="3">
    <source>
        <dbReference type="EMBL" id="PCI98089.1"/>
    </source>
</evidence>
<dbReference type="InterPro" id="IPR000644">
    <property type="entry name" value="CBS_dom"/>
</dbReference>
<dbReference type="EMBL" id="NVUS01000024">
    <property type="protein sequence ID" value="PCI98089.1"/>
    <property type="molecule type" value="Genomic_DNA"/>
</dbReference>
<dbReference type="InterPro" id="IPR050486">
    <property type="entry name" value="Mannose-1P_guanyltransferase"/>
</dbReference>
<accession>A0A2A4YU96</accession>
<dbReference type="Pfam" id="PF00571">
    <property type="entry name" value="CBS"/>
    <property type="match status" value="1"/>
</dbReference>
<name>A0A2A4YU96_9PROT</name>
<dbReference type="Pfam" id="PF00483">
    <property type="entry name" value="NTP_transferase"/>
    <property type="match status" value="1"/>
</dbReference>
<keyword evidence="1" id="KW-0129">CBS domain</keyword>
<dbReference type="InterPro" id="IPR005835">
    <property type="entry name" value="NTP_transferase_dom"/>
</dbReference>
<dbReference type="PANTHER" id="PTHR22572">
    <property type="entry name" value="SUGAR-1-PHOSPHATE GUANYL TRANSFERASE"/>
    <property type="match status" value="1"/>
</dbReference>
<dbReference type="CDD" id="cd06426">
    <property type="entry name" value="NTP_transferase_like_2"/>
    <property type="match status" value="1"/>
</dbReference>
<dbReference type="PROSITE" id="PS51371">
    <property type="entry name" value="CBS"/>
    <property type="match status" value="1"/>
</dbReference>
<evidence type="ECO:0000256" key="1">
    <source>
        <dbReference type="PROSITE-ProRule" id="PRU00703"/>
    </source>
</evidence>
<dbReference type="SUPFAM" id="SSF53448">
    <property type="entry name" value="Nucleotide-diphospho-sugar transferases"/>
    <property type="match status" value="1"/>
</dbReference>
<reference evidence="3" key="2">
    <citation type="journal article" date="2018" name="ISME J.">
        <title>A dynamic microbial community with high functional redundancy inhabits the cold, oxic subseafloor aquifer.</title>
        <authorList>
            <person name="Tully B.J."/>
            <person name="Wheat C.G."/>
            <person name="Glazer B.T."/>
            <person name="Huber J.A."/>
        </authorList>
    </citation>
    <scope>NUCLEOTIDE SEQUENCE</scope>
    <source>
        <strain evidence="3">NORP83</strain>
    </source>
</reference>
<dbReference type="InterPro" id="IPR046342">
    <property type="entry name" value="CBS_dom_sf"/>
</dbReference>
<organism evidence="3">
    <name type="scientific">OCS116 cluster bacterium</name>
    <dbReference type="NCBI Taxonomy" id="2030921"/>
    <lineage>
        <taxon>Bacteria</taxon>
        <taxon>Pseudomonadati</taxon>
        <taxon>Pseudomonadota</taxon>
        <taxon>Alphaproteobacteria</taxon>
        <taxon>OCS116 cluster</taxon>
    </lineage>
</organism>
<dbReference type="InterPro" id="IPR029044">
    <property type="entry name" value="Nucleotide-diphossugar_trans"/>
</dbReference>
<dbReference type="Gene3D" id="3.90.550.10">
    <property type="entry name" value="Spore Coat Polysaccharide Biosynthesis Protein SpsA, Chain A"/>
    <property type="match status" value="1"/>
</dbReference>
<comment type="caution">
    <text evidence="3">The sequence shown here is derived from an EMBL/GenBank/DDBJ whole genome shotgun (WGS) entry which is preliminary data.</text>
</comment>
<evidence type="ECO:0000259" key="2">
    <source>
        <dbReference type="PROSITE" id="PS51371"/>
    </source>
</evidence>
<proteinExistence type="predicted"/>
<dbReference type="AlphaFoldDB" id="A0A2A4YU96"/>
<reference key="1">
    <citation type="submission" date="2017-08" db="EMBL/GenBank/DDBJ databases">
        <title>A dynamic microbial community with high functional redundancy inhabits the cold, oxic subseafloor aquifer.</title>
        <authorList>
            <person name="Tully B.J."/>
            <person name="Wheat C.G."/>
            <person name="Glazer B.T."/>
            <person name="Huber J.A."/>
        </authorList>
    </citation>
    <scope>NUCLEOTIDE SEQUENCE [LARGE SCALE GENOMIC DNA]</scope>
</reference>
<dbReference type="Gene3D" id="3.10.580.10">
    <property type="entry name" value="CBS-domain"/>
    <property type="match status" value="1"/>
</dbReference>
<gene>
    <name evidence="3" type="ORF">COB13_14485</name>
</gene>
<feature type="domain" description="CBS" evidence="2">
    <location>
        <begin position="1"/>
        <end position="60"/>
    </location>
</feature>
<protein>
    <submittedName>
        <fullName evidence="3">Alcohol dehydrogenase</fullName>
    </submittedName>
</protein>
<sequence length="351" mass="39314">MKTVQNLHLPLGATIRQAMKTIDDGALGIAFVIDQNSQFIGTLSDGDIRRGLLNDMSLDEAIDSIVNEQSISFTQGADNQQALQKANENKILHVPVVDENGLLIGLESLTPVQQITPKSNKVVLMVGGMGTRLRPLTDNIPKPMLKVGDKPILETIIENFKKHGYHQFILSVSYKAEVIVAHFGDGADFGIEIEYVYEDKRMGTAGALGFMKDQLTEPFFVMNGDLLTNVNFEHMLDAHQQSSSLATMGVREYDYQVPYGVVKVDDGQISAIEEKPIQQFYVNGGIYVLDHKMLDLVPRDAYLDMPTLFEKAINAQMKTIPYPIHEYWLDIGRHEEYEKANNEYAMVFKGQ</sequence>